<feature type="domain" description="SnoaL-like" evidence="1">
    <location>
        <begin position="34"/>
        <end position="119"/>
    </location>
</feature>
<dbReference type="OrthoDB" id="8229984at2"/>
<keyword evidence="2" id="KW-0413">Isomerase</keyword>
<name>A0A318HSC5_9MYCO</name>
<keyword evidence="3" id="KW-1185">Reference proteome</keyword>
<dbReference type="InterPro" id="IPR032710">
    <property type="entry name" value="NTF2-like_dom_sf"/>
</dbReference>
<dbReference type="Proteomes" id="UP000247781">
    <property type="component" value="Unassembled WGS sequence"/>
</dbReference>
<dbReference type="RefSeq" id="WP_110317138.1">
    <property type="nucleotide sequence ID" value="NZ_QJJU01000010.1"/>
</dbReference>
<gene>
    <name evidence="2" type="ORF">C8E89_110162</name>
</gene>
<evidence type="ECO:0000313" key="2">
    <source>
        <dbReference type="EMBL" id="PXX07776.1"/>
    </source>
</evidence>
<organism evidence="2 3">
    <name type="scientific">Mycolicibacterium moriokaense</name>
    <dbReference type="NCBI Taxonomy" id="39691"/>
    <lineage>
        <taxon>Bacteria</taxon>
        <taxon>Bacillati</taxon>
        <taxon>Actinomycetota</taxon>
        <taxon>Actinomycetes</taxon>
        <taxon>Mycobacteriales</taxon>
        <taxon>Mycobacteriaceae</taxon>
        <taxon>Mycolicibacterium</taxon>
    </lineage>
</organism>
<dbReference type="AlphaFoldDB" id="A0A318HSC5"/>
<evidence type="ECO:0000313" key="3">
    <source>
        <dbReference type="Proteomes" id="UP000247781"/>
    </source>
</evidence>
<dbReference type="SUPFAM" id="SSF54427">
    <property type="entry name" value="NTF2-like"/>
    <property type="match status" value="1"/>
</dbReference>
<accession>A0A318HSC5</accession>
<reference evidence="3" key="1">
    <citation type="submission" date="2018-05" db="EMBL/GenBank/DDBJ databases">
        <authorList>
            <person name="Deangelis K."/>
            <person name="Huntemann M."/>
            <person name="Clum A."/>
            <person name="Pillay M."/>
            <person name="Palaniappan K."/>
            <person name="Varghese N."/>
            <person name="Mikhailova N."/>
            <person name="Stamatis D."/>
            <person name="Reddy T."/>
            <person name="Daum C."/>
            <person name="Shapiro N."/>
            <person name="Ivanova N."/>
            <person name="Kyrpides N."/>
            <person name="Woyke T."/>
        </authorList>
    </citation>
    <scope>NUCLEOTIDE SEQUENCE [LARGE SCALE GENOMIC DNA]</scope>
    <source>
        <strain evidence="3">GAS496</strain>
    </source>
</reference>
<proteinExistence type="predicted"/>
<dbReference type="GO" id="GO:0016853">
    <property type="term" value="F:isomerase activity"/>
    <property type="evidence" value="ECO:0007669"/>
    <property type="project" value="UniProtKB-KW"/>
</dbReference>
<reference evidence="2 3" key="2">
    <citation type="submission" date="2018-06" db="EMBL/GenBank/DDBJ databases">
        <title>Sequencing of bacterial isolates from soil warming experiment in Harvard Forest, Massachusetts, USA.</title>
        <authorList>
            <person name="Deangelis K.PhD."/>
        </authorList>
    </citation>
    <scope>NUCLEOTIDE SEQUENCE [LARGE SCALE GENOMIC DNA]</scope>
    <source>
        <strain evidence="2 3">GAS496</strain>
    </source>
</reference>
<dbReference type="Gene3D" id="3.10.450.50">
    <property type="match status" value="1"/>
</dbReference>
<sequence>MTTAPTQATATEFVEFFTAGWELGARDAEDFFRHFGPRMHPDTVLIQPIAAPARGPGALRELFGPLFKAIPDLTGTLRRWGQTDDGVFIELTLRGHLGSRPVEWTVVDRIILEDGKIRERRSYFDPAPLLKAVALRPRASLPLLLSLFRR</sequence>
<dbReference type="EMBL" id="QJJU01000010">
    <property type="protein sequence ID" value="PXX07776.1"/>
    <property type="molecule type" value="Genomic_DNA"/>
</dbReference>
<dbReference type="Pfam" id="PF12680">
    <property type="entry name" value="SnoaL_2"/>
    <property type="match status" value="1"/>
</dbReference>
<dbReference type="InterPro" id="IPR037401">
    <property type="entry name" value="SnoaL-like"/>
</dbReference>
<evidence type="ECO:0000259" key="1">
    <source>
        <dbReference type="Pfam" id="PF12680"/>
    </source>
</evidence>
<protein>
    <submittedName>
        <fullName evidence="2">Ketosteroid isomerase-like protein</fullName>
    </submittedName>
</protein>
<comment type="caution">
    <text evidence="2">The sequence shown here is derived from an EMBL/GenBank/DDBJ whole genome shotgun (WGS) entry which is preliminary data.</text>
</comment>